<dbReference type="InterPro" id="IPR046848">
    <property type="entry name" value="E_motif"/>
</dbReference>
<dbReference type="InterPro" id="IPR046960">
    <property type="entry name" value="PPR_At4g14850-like_plant"/>
</dbReference>
<evidence type="ECO:0000256" key="4">
    <source>
        <dbReference type="SAM" id="SignalP"/>
    </source>
</evidence>
<feature type="domain" description="DYW" evidence="5">
    <location>
        <begin position="565"/>
        <end position="648"/>
    </location>
</feature>
<evidence type="ECO:0000313" key="6">
    <source>
        <dbReference type="EMBL" id="OVA15202.1"/>
    </source>
</evidence>
<feature type="repeat" description="PPR" evidence="3">
    <location>
        <begin position="339"/>
        <end position="373"/>
    </location>
</feature>
<dbReference type="GO" id="GO:0003729">
    <property type="term" value="F:mRNA binding"/>
    <property type="evidence" value="ECO:0007669"/>
    <property type="project" value="UniProtKB-ARBA"/>
</dbReference>
<dbReference type="Pfam" id="PF14432">
    <property type="entry name" value="DYW_deaminase"/>
    <property type="match status" value="1"/>
</dbReference>
<dbReference type="FunFam" id="1.25.40.10:FF:000690">
    <property type="entry name" value="Pentatricopeptide repeat-containing protein"/>
    <property type="match status" value="1"/>
</dbReference>
<dbReference type="Proteomes" id="UP000195402">
    <property type="component" value="Unassembled WGS sequence"/>
</dbReference>
<dbReference type="OrthoDB" id="775425at2759"/>
<evidence type="ECO:0000259" key="5">
    <source>
        <dbReference type="Pfam" id="PF14432"/>
    </source>
</evidence>
<evidence type="ECO:0000256" key="3">
    <source>
        <dbReference type="PROSITE-ProRule" id="PRU00708"/>
    </source>
</evidence>
<dbReference type="InterPro" id="IPR002885">
    <property type="entry name" value="PPR_rpt"/>
</dbReference>
<dbReference type="Pfam" id="PF13041">
    <property type="entry name" value="PPR_2"/>
    <property type="match status" value="2"/>
</dbReference>
<dbReference type="AlphaFoldDB" id="A0A200QXM1"/>
<dbReference type="NCBIfam" id="TIGR00756">
    <property type="entry name" value="PPR"/>
    <property type="match status" value="3"/>
</dbReference>
<feature type="chain" id="PRO_5012465137" evidence="4">
    <location>
        <begin position="26"/>
        <end position="648"/>
    </location>
</feature>
<dbReference type="InParanoid" id="A0A200QXM1"/>
<dbReference type="InterPro" id="IPR032867">
    <property type="entry name" value="DYW_dom"/>
</dbReference>
<feature type="repeat" description="PPR" evidence="3">
    <location>
        <begin position="131"/>
        <end position="165"/>
    </location>
</feature>
<dbReference type="FunFam" id="1.25.40.10:FF:000344">
    <property type="entry name" value="Pentatricopeptide repeat-containing protein"/>
    <property type="match status" value="1"/>
</dbReference>
<dbReference type="PANTHER" id="PTHR24015:SF553">
    <property type="entry name" value="DYW DOMAIN-CONTAINING PROTEIN"/>
    <property type="match status" value="1"/>
</dbReference>
<feature type="repeat" description="PPR" evidence="3">
    <location>
        <begin position="29"/>
        <end position="63"/>
    </location>
</feature>
<evidence type="ECO:0000256" key="1">
    <source>
        <dbReference type="ARBA" id="ARBA00006643"/>
    </source>
</evidence>
<dbReference type="Gene3D" id="1.25.40.10">
    <property type="entry name" value="Tetratricopeptide repeat domain"/>
    <property type="match status" value="4"/>
</dbReference>
<protein>
    <submittedName>
        <fullName evidence="6">Pentatricopeptide repeat</fullName>
    </submittedName>
</protein>
<dbReference type="GO" id="GO:0009451">
    <property type="term" value="P:RNA modification"/>
    <property type="evidence" value="ECO:0007669"/>
    <property type="project" value="InterPro"/>
</dbReference>
<comment type="similarity">
    <text evidence="1">Belongs to the PPR family. PCMP-H subfamily.</text>
</comment>
<keyword evidence="2" id="KW-0677">Repeat</keyword>
<gene>
    <name evidence="6" type="ORF">BVC80_7507g3</name>
</gene>
<dbReference type="InterPro" id="IPR011990">
    <property type="entry name" value="TPR-like_helical_dom_sf"/>
</dbReference>
<dbReference type="Pfam" id="PF01535">
    <property type="entry name" value="PPR"/>
    <property type="match status" value="2"/>
</dbReference>
<reference evidence="6 7" key="1">
    <citation type="journal article" date="2017" name="Mol. Plant">
        <title>The Genome of Medicinal Plant Macleaya cordata Provides New Insights into Benzylisoquinoline Alkaloids Metabolism.</title>
        <authorList>
            <person name="Liu X."/>
            <person name="Liu Y."/>
            <person name="Huang P."/>
            <person name="Ma Y."/>
            <person name="Qing Z."/>
            <person name="Tang Q."/>
            <person name="Cao H."/>
            <person name="Cheng P."/>
            <person name="Zheng Y."/>
            <person name="Yuan Z."/>
            <person name="Zhou Y."/>
            <person name="Liu J."/>
            <person name="Tang Z."/>
            <person name="Zhuo Y."/>
            <person name="Zhang Y."/>
            <person name="Yu L."/>
            <person name="Huang J."/>
            <person name="Yang P."/>
            <person name="Peng Q."/>
            <person name="Zhang J."/>
            <person name="Jiang W."/>
            <person name="Zhang Z."/>
            <person name="Lin K."/>
            <person name="Ro D.K."/>
            <person name="Chen X."/>
            <person name="Xiong X."/>
            <person name="Shang Y."/>
            <person name="Huang S."/>
            <person name="Zeng J."/>
        </authorList>
    </citation>
    <scope>NUCLEOTIDE SEQUENCE [LARGE SCALE GENOMIC DNA]</scope>
    <source>
        <strain evidence="7">cv. BLH2017</strain>
        <tissue evidence="6">Root</tissue>
    </source>
</reference>
<accession>A0A200QXM1</accession>
<dbReference type="PANTHER" id="PTHR24015">
    <property type="entry name" value="OS07G0578800 PROTEIN-RELATED"/>
    <property type="match status" value="1"/>
</dbReference>
<sequence length="648" mass="73476">MLQNGNWFPRIPCFLSLLMLPQLLIKHQSSYSFNSIIRTHLSSGHPEKALTNFTQFKEQGLLPDNFTIPSLLKLCFELNQPSIHGENIHAFAIKTGYLQDIIVSTGFVELYFNYGHFSASYQLFDEISERDVVLWTAMVSGFSHNGLGDQSVNFLSRMLREGIKPNRITLTSVLAACSQLMVLNLGRSVHGFSIRNGIFKADDVVLETAFVDMYAKCRNLIYSSRVFDRMRERNSVSWNAIITGQVNYGSSEAALRLFREMMYENKTEPRSSTLASVLQVCGGTTDLRRGREIHGHAVRSCRRSNLDSLVENNALIDMYAKSGDLNSAVLLFQNVRNKNLVTWTTMISGYGMHGLGKEALKAFDEMKKSGINPDGVSFIAVLSACSHGKLVDEGLQLYISMQRDYKIQPEMKHFACMVDLYARSGLLEQAFGFIEKMPVEPSEFIWAALLSSCRIYKNVELGENAAKKALTYDQYNAGVYILLSRIYADSGRWEDFSMVRLFMKELGLKPVTARSWVEVERKVYTFTVRDNLNPYSKKIYNLLETLKEKMEKGGFDSDRSGGGHNNISEEENESDLCGHTEKLALAFVLIKCGGHQGPIRIGKNLRVCTDCHESFKFISKITNREIILRDPNRYHQFKQGSCNCCDFW</sequence>
<feature type="repeat" description="PPR" evidence="3">
    <location>
        <begin position="234"/>
        <end position="269"/>
    </location>
</feature>
<dbReference type="GO" id="GO:0008270">
    <property type="term" value="F:zinc ion binding"/>
    <property type="evidence" value="ECO:0007669"/>
    <property type="project" value="InterPro"/>
</dbReference>
<dbReference type="OMA" id="EMKHFAC"/>
<organism evidence="6 7">
    <name type="scientific">Macleaya cordata</name>
    <name type="common">Five-seeded plume-poppy</name>
    <name type="synonym">Bocconia cordata</name>
    <dbReference type="NCBI Taxonomy" id="56857"/>
    <lineage>
        <taxon>Eukaryota</taxon>
        <taxon>Viridiplantae</taxon>
        <taxon>Streptophyta</taxon>
        <taxon>Embryophyta</taxon>
        <taxon>Tracheophyta</taxon>
        <taxon>Spermatophyta</taxon>
        <taxon>Magnoliopsida</taxon>
        <taxon>Ranunculales</taxon>
        <taxon>Papaveraceae</taxon>
        <taxon>Papaveroideae</taxon>
        <taxon>Macleaya</taxon>
    </lineage>
</organism>
<evidence type="ECO:0000256" key="2">
    <source>
        <dbReference type="ARBA" id="ARBA00022737"/>
    </source>
</evidence>
<dbReference type="EMBL" id="MVGT01000863">
    <property type="protein sequence ID" value="OVA15202.1"/>
    <property type="molecule type" value="Genomic_DNA"/>
</dbReference>
<evidence type="ECO:0000313" key="7">
    <source>
        <dbReference type="Proteomes" id="UP000195402"/>
    </source>
</evidence>
<proteinExistence type="inferred from homology"/>
<dbReference type="Pfam" id="PF20431">
    <property type="entry name" value="E_motif"/>
    <property type="match status" value="1"/>
</dbReference>
<dbReference type="PROSITE" id="PS51375">
    <property type="entry name" value="PPR"/>
    <property type="match status" value="4"/>
</dbReference>
<feature type="signal peptide" evidence="4">
    <location>
        <begin position="1"/>
        <end position="25"/>
    </location>
</feature>
<name>A0A200QXM1_MACCD</name>
<comment type="caution">
    <text evidence="6">The sequence shown here is derived from an EMBL/GenBank/DDBJ whole genome shotgun (WGS) entry which is preliminary data.</text>
</comment>
<keyword evidence="7" id="KW-1185">Reference proteome</keyword>
<keyword evidence="4" id="KW-0732">Signal</keyword>